<feature type="region of interest" description="Disordered" evidence="1">
    <location>
        <begin position="143"/>
        <end position="162"/>
    </location>
</feature>
<name>A0A388L0T8_CHABU</name>
<feature type="compositionally biased region" description="Gly residues" evidence="1">
    <location>
        <begin position="646"/>
        <end position="658"/>
    </location>
</feature>
<organism evidence="2 3">
    <name type="scientific">Chara braunii</name>
    <name type="common">Braun's stonewort</name>
    <dbReference type="NCBI Taxonomy" id="69332"/>
    <lineage>
        <taxon>Eukaryota</taxon>
        <taxon>Viridiplantae</taxon>
        <taxon>Streptophyta</taxon>
        <taxon>Charophyceae</taxon>
        <taxon>Charales</taxon>
        <taxon>Characeae</taxon>
        <taxon>Chara</taxon>
    </lineage>
</organism>
<accession>A0A388L0T8</accession>
<feature type="compositionally biased region" description="Polar residues" evidence="1">
    <location>
        <begin position="115"/>
        <end position="124"/>
    </location>
</feature>
<keyword evidence="3" id="KW-1185">Reference proteome</keyword>
<comment type="caution">
    <text evidence="2">The sequence shown here is derived from an EMBL/GenBank/DDBJ whole genome shotgun (WGS) entry which is preliminary data.</text>
</comment>
<feature type="compositionally biased region" description="Polar residues" evidence="1">
    <location>
        <begin position="1"/>
        <end position="12"/>
    </location>
</feature>
<gene>
    <name evidence="2" type="ORF">CBR_g21162</name>
</gene>
<proteinExistence type="predicted"/>
<dbReference type="EMBL" id="BFEA01000234">
    <property type="protein sequence ID" value="GBG75920.1"/>
    <property type="molecule type" value="Genomic_DNA"/>
</dbReference>
<sequence length="1011" mass="110981">MDERQPNLTTLFDTYPSHRPAISTGVDRRAAGPSLHEGLPPHLQPLPDSDEGESDVDVSRTVPLGSGSTQEWTGSQLYDRRGTKYKQSFTSLLHEGALEVECLPRVDLTFGLRSGSPSSATRTAIVNPHPDDDAGQVTLVGRGTRGGTAPQEMSEKTREWPTAQVTCGPLVPRSTGGCPQWMHLPSALPGGRDDVRRPVQRGVTYEDFPFEGAHGDGRRLWKESRQELRRQQEESITQGVQRLRVGEQPRKRTGLAGEVTRGQTLTKLSATLRTTTAVTCSRCMRRTWVAGAAEAGVRRAQRGGGRSRRQLLLMWKLRGRERVAEISGFNFNMDRAMYDEIKGAKERSHTISPTSVADTGGAGGVQLPSAQSATLKSVGDGDGGGDGNNEDDSSAWGGSQTTDSPAAFGKRKNVRQQTFEALTECMEKHGALMASTMESASKRQCETMESASKRQCSIQLRQCEALEAEVEVQKQHCTVSNESVRPPSSSVLVFSPMTNNRNSDKGKRGRDCQKTEVVGAMKRGRHQAKQPKASRGGALVIGRSAQEEWVTAASSGEDDDFETEEETFHGRKGTLREQSNKRMVSKKEGVDTGKDGVRGVACGRDDEGGGMEGRQARREGGTTVNAAVTGQPMMRDPTNDAQAVASGGGSSTGGGGEGGGDDRVNADDDDPTITRQRRSAGKEALEAKTRLWVDDLRFWNETEGHRMFTIIHEMRVHLLTIATGVRLPEIRKSIVLPDSTFPQQKLEDESELGAAKERAVRVQSITLRIINGWIFKSLCRARGYHCSYDYVLNHVATDIARTIWYGEDRRVCVSPTIVHNTFDLQMKLSIWYVGGVIHDRHEDDEMALYQESTTQHLVGAFTKTVDMGEGVDGGRISYDRLRNVADCMCLLLSAAILIMRMAGDNLRWHYEASYLVELIAKPTLIASLHRSFDARRHVLQCVNAVTEKMGKPPMALVDPPVYIPEWVSCGVTFYNDTTLTSPEHARRLDWLGTGPPDIDDEDEEKDGGGDS</sequence>
<feature type="region of interest" description="Disordered" evidence="1">
    <location>
        <begin position="550"/>
        <end position="681"/>
    </location>
</feature>
<feature type="compositionally biased region" description="Basic and acidic residues" evidence="1">
    <location>
        <begin position="566"/>
        <end position="607"/>
    </location>
</feature>
<evidence type="ECO:0000313" key="3">
    <source>
        <dbReference type="Proteomes" id="UP000265515"/>
    </source>
</evidence>
<dbReference type="AlphaFoldDB" id="A0A388L0T8"/>
<feature type="region of interest" description="Disordered" evidence="1">
    <location>
        <begin position="988"/>
        <end position="1011"/>
    </location>
</feature>
<feature type="compositionally biased region" description="Acidic residues" evidence="1">
    <location>
        <begin position="556"/>
        <end position="565"/>
    </location>
</feature>
<evidence type="ECO:0000256" key="1">
    <source>
        <dbReference type="SAM" id="MobiDB-lite"/>
    </source>
</evidence>
<feature type="compositionally biased region" description="Polar residues" evidence="1">
    <location>
        <begin position="481"/>
        <end position="501"/>
    </location>
</feature>
<dbReference type="Gramene" id="GBG75920">
    <property type="protein sequence ID" value="GBG75920"/>
    <property type="gene ID" value="CBR_g21162"/>
</dbReference>
<evidence type="ECO:0000313" key="2">
    <source>
        <dbReference type="EMBL" id="GBG75920.1"/>
    </source>
</evidence>
<feature type="region of interest" description="Disordered" evidence="1">
    <location>
        <begin position="115"/>
        <end position="138"/>
    </location>
</feature>
<reference evidence="2 3" key="1">
    <citation type="journal article" date="2018" name="Cell">
        <title>The Chara Genome: Secondary Complexity and Implications for Plant Terrestrialization.</title>
        <authorList>
            <person name="Nishiyama T."/>
            <person name="Sakayama H."/>
            <person name="Vries J.D."/>
            <person name="Buschmann H."/>
            <person name="Saint-Marcoux D."/>
            <person name="Ullrich K.K."/>
            <person name="Haas F.B."/>
            <person name="Vanderstraeten L."/>
            <person name="Becker D."/>
            <person name="Lang D."/>
            <person name="Vosolsobe S."/>
            <person name="Rombauts S."/>
            <person name="Wilhelmsson P.K.I."/>
            <person name="Janitza P."/>
            <person name="Kern R."/>
            <person name="Heyl A."/>
            <person name="Rumpler F."/>
            <person name="Villalobos L.I.A.C."/>
            <person name="Clay J.M."/>
            <person name="Skokan R."/>
            <person name="Toyoda A."/>
            <person name="Suzuki Y."/>
            <person name="Kagoshima H."/>
            <person name="Schijlen E."/>
            <person name="Tajeshwar N."/>
            <person name="Catarino B."/>
            <person name="Hetherington A.J."/>
            <person name="Saltykova A."/>
            <person name="Bonnot C."/>
            <person name="Breuninger H."/>
            <person name="Symeonidi A."/>
            <person name="Radhakrishnan G.V."/>
            <person name="Van Nieuwerburgh F."/>
            <person name="Deforce D."/>
            <person name="Chang C."/>
            <person name="Karol K.G."/>
            <person name="Hedrich R."/>
            <person name="Ulvskov P."/>
            <person name="Glockner G."/>
            <person name="Delwiche C.F."/>
            <person name="Petrasek J."/>
            <person name="Van de Peer Y."/>
            <person name="Friml J."/>
            <person name="Beilby M."/>
            <person name="Dolan L."/>
            <person name="Kohara Y."/>
            <person name="Sugano S."/>
            <person name="Fujiyama A."/>
            <person name="Delaux P.-M."/>
            <person name="Quint M."/>
            <person name="TheiBen G."/>
            <person name="Hagemann M."/>
            <person name="Harholt J."/>
            <person name="Dunand C."/>
            <person name="Zachgo S."/>
            <person name="Langdale J."/>
            <person name="Maumus F."/>
            <person name="Straeten D.V.D."/>
            <person name="Gould S.B."/>
            <person name="Rensing S.A."/>
        </authorList>
    </citation>
    <scope>NUCLEOTIDE SEQUENCE [LARGE SCALE GENOMIC DNA]</scope>
    <source>
        <strain evidence="2 3">S276</strain>
    </source>
</reference>
<feature type="region of interest" description="Disordered" evidence="1">
    <location>
        <begin position="347"/>
        <end position="413"/>
    </location>
</feature>
<feature type="region of interest" description="Disordered" evidence="1">
    <location>
        <begin position="481"/>
        <end position="512"/>
    </location>
</feature>
<protein>
    <submittedName>
        <fullName evidence="2">Uncharacterized protein</fullName>
    </submittedName>
</protein>
<dbReference type="Proteomes" id="UP000265515">
    <property type="component" value="Unassembled WGS sequence"/>
</dbReference>
<feature type="compositionally biased region" description="Basic and acidic residues" evidence="1">
    <location>
        <begin position="502"/>
        <end position="512"/>
    </location>
</feature>
<feature type="region of interest" description="Disordered" evidence="1">
    <location>
        <begin position="1"/>
        <end position="73"/>
    </location>
</feature>